<dbReference type="RefSeq" id="XP_015699776.1">
    <property type="nucleotide sequence ID" value="XM_015845550.1"/>
</dbReference>
<feature type="domain" description="Amidase" evidence="7">
    <location>
        <begin position="94"/>
        <end position="571"/>
    </location>
</feature>
<dbReference type="SUPFAM" id="SSF75304">
    <property type="entry name" value="Amidase signature (AS) enzymes"/>
    <property type="match status" value="1"/>
</dbReference>
<evidence type="ECO:0000313" key="8">
    <source>
        <dbReference type="EMBL" id="EEH34306.2"/>
    </source>
</evidence>
<feature type="binding site" evidence="6">
    <location>
        <begin position="246"/>
        <end position="249"/>
    </location>
    <ligand>
        <name>substrate</name>
    </ligand>
</feature>
<dbReference type="EC" id="3.5.1.4" evidence="3"/>
<evidence type="ECO:0000256" key="5">
    <source>
        <dbReference type="PIRSR" id="PIRSR001221-1"/>
    </source>
</evidence>
<name>C1H3L2_PARBA</name>
<accession>C1H3L2</accession>
<dbReference type="InterPro" id="IPR023631">
    <property type="entry name" value="Amidase_dom"/>
</dbReference>
<dbReference type="OrthoDB" id="6428749at2759"/>
<evidence type="ECO:0000256" key="1">
    <source>
        <dbReference type="ARBA" id="ARBA00001311"/>
    </source>
</evidence>
<proteinExistence type="inferred from homology"/>
<dbReference type="GO" id="GO:0004040">
    <property type="term" value="F:amidase activity"/>
    <property type="evidence" value="ECO:0007669"/>
    <property type="project" value="UniProtKB-EC"/>
</dbReference>
<dbReference type="HOGENOM" id="CLU_009600_9_2_1"/>
<evidence type="ECO:0000256" key="6">
    <source>
        <dbReference type="PIRSR" id="PIRSR001221-2"/>
    </source>
</evidence>
<dbReference type="STRING" id="502779.C1H3L2"/>
<keyword evidence="4" id="KW-0378">Hydrolase</keyword>
<dbReference type="PANTHER" id="PTHR46072:SF6">
    <property type="entry name" value="AMIDASE, PUTATIVE (AFU_ORTHOLOGUE AFUA_1G14530)-RELATED"/>
    <property type="match status" value="1"/>
</dbReference>
<comment type="similarity">
    <text evidence="2">Belongs to the amidase family.</text>
</comment>
<feature type="binding site" evidence="6">
    <location>
        <position position="199"/>
    </location>
    <ligand>
        <name>substrate</name>
    </ligand>
</feature>
<dbReference type="Proteomes" id="UP000002059">
    <property type="component" value="Partially assembled WGS sequence"/>
</dbReference>
<dbReference type="EMBL" id="KN294005">
    <property type="protein sequence ID" value="EEH34306.2"/>
    <property type="molecule type" value="Genomic_DNA"/>
</dbReference>
<dbReference type="PIRSF" id="PIRSF001221">
    <property type="entry name" value="Amidase_fungi"/>
    <property type="match status" value="1"/>
</dbReference>
<dbReference type="PROSITE" id="PS00571">
    <property type="entry name" value="AMIDASES"/>
    <property type="match status" value="1"/>
</dbReference>
<dbReference type="Gene3D" id="3.90.1300.10">
    <property type="entry name" value="Amidase signature (AS) domain"/>
    <property type="match status" value="1"/>
</dbReference>
<gene>
    <name evidence="8" type="ORF">PAAG_05355</name>
</gene>
<dbReference type="GeneID" id="9096039"/>
<feature type="active site" description="Charge relay system" evidence="5">
    <location>
        <position position="150"/>
    </location>
</feature>
<evidence type="ECO:0000313" key="9">
    <source>
        <dbReference type="Proteomes" id="UP000002059"/>
    </source>
</evidence>
<feature type="active site" description="Charge relay system" evidence="5">
    <location>
        <position position="225"/>
    </location>
</feature>
<reference evidence="8 9" key="1">
    <citation type="journal article" date="2011" name="PLoS Genet.">
        <title>Comparative genomic analysis of human fungal pathogens causing paracoccidioidomycosis.</title>
        <authorList>
            <person name="Desjardins C.A."/>
            <person name="Champion M.D."/>
            <person name="Holder J.W."/>
            <person name="Muszewska A."/>
            <person name="Goldberg J."/>
            <person name="Bailao A.M."/>
            <person name="Brigido M.M."/>
            <person name="Ferreira M.E."/>
            <person name="Garcia A.M."/>
            <person name="Grynberg M."/>
            <person name="Gujja S."/>
            <person name="Heiman D.I."/>
            <person name="Henn M.R."/>
            <person name="Kodira C.D."/>
            <person name="Leon-Narvaez H."/>
            <person name="Longo L.V."/>
            <person name="Ma L.J."/>
            <person name="Malavazi I."/>
            <person name="Matsuo A.L."/>
            <person name="Morais F.V."/>
            <person name="Pereira M."/>
            <person name="Rodriguez-Brito S."/>
            <person name="Sakthikumar S."/>
            <person name="Salem-Izacc S.M."/>
            <person name="Sykes S.M."/>
            <person name="Teixeira M.M."/>
            <person name="Vallejo M.C."/>
            <person name="Walter M.E."/>
            <person name="Yandava C."/>
            <person name="Young S."/>
            <person name="Zeng Q."/>
            <person name="Zucker J."/>
            <person name="Felipe M.S."/>
            <person name="Goldman G.H."/>
            <person name="Haas B.J."/>
            <person name="McEwen J.G."/>
            <person name="Nino-Vega G."/>
            <person name="Puccia R."/>
            <person name="San-Blas G."/>
            <person name="Soares C.M."/>
            <person name="Birren B.W."/>
            <person name="Cuomo C.A."/>
        </authorList>
    </citation>
    <scope>NUCLEOTIDE SEQUENCE [LARGE SCALE GENOMIC DNA]</scope>
    <source>
        <strain evidence="9">ATCC MYA-826 / Pb01</strain>
    </source>
</reference>
<evidence type="ECO:0000259" key="7">
    <source>
        <dbReference type="Pfam" id="PF01425"/>
    </source>
</evidence>
<dbReference type="VEuPathDB" id="FungiDB:PAAG_05355"/>
<organism evidence="8 9">
    <name type="scientific">Paracoccidioides lutzii (strain ATCC MYA-826 / Pb01)</name>
    <name type="common">Paracoccidioides brasiliensis</name>
    <dbReference type="NCBI Taxonomy" id="502779"/>
    <lineage>
        <taxon>Eukaryota</taxon>
        <taxon>Fungi</taxon>
        <taxon>Dikarya</taxon>
        <taxon>Ascomycota</taxon>
        <taxon>Pezizomycotina</taxon>
        <taxon>Eurotiomycetes</taxon>
        <taxon>Eurotiomycetidae</taxon>
        <taxon>Onygenales</taxon>
        <taxon>Ajellomycetaceae</taxon>
        <taxon>Paracoccidioides</taxon>
    </lineage>
</organism>
<dbReference type="OMA" id="GIPTEWR"/>
<comment type="catalytic activity">
    <reaction evidence="1">
        <text>a monocarboxylic acid amide + H2O = a monocarboxylate + NH4(+)</text>
        <dbReference type="Rhea" id="RHEA:12020"/>
        <dbReference type="ChEBI" id="CHEBI:15377"/>
        <dbReference type="ChEBI" id="CHEBI:28938"/>
        <dbReference type="ChEBI" id="CHEBI:35757"/>
        <dbReference type="ChEBI" id="CHEBI:83628"/>
        <dbReference type="EC" id="3.5.1.4"/>
    </reaction>
</comment>
<evidence type="ECO:0000256" key="2">
    <source>
        <dbReference type="ARBA" id="ARBA00009199"/>
    </source>
</evidence>
<dbReference type="AlphaFoldDB" id="C1H3L2"/>
<dbReference type="InterPro" id="IPR036928">
    <property type="entry name" value="AS_sf"/>
</dbReference>
<evidence type="ECO:0000256" key="3">
    <source>
        <dbReference type="ARBA" id="ARBA00012922"/>
    </source>
</evidence>
<feature type="binding site" evidence="6">
    <location>
        <position position="225"/>
    </location>
    <ligand>
        <name>substrate</name>
    </ligand>
</feature>
<dbReference type="Pfam" id="PF01425">
    <property type="entry name" value="Amidase"/>
    <property type="match status" value="1"/>
</dbReference>
<protein>
    <recommendedName>
        <fullName evidence="3">amidase</fullName>
        <ecNumber evidence="3">3.5.1.4</ecNumber>
    </recommendedName>
</protein>
<dbReference type="InterPro" id="IPR020556">
    <property type="entry name" value="Amidase_CS"/>
</dbReference>
<dbReference type="PANTHER" id="PTHR46072">
    <property type="entry name" value="AMIDASE-RELATED-RELATED"/>
    <property type="match status" value="1"/>
</dbReference>
<evidence type="ECO:0000256" key="4">
    <source>
        <dbReference type="ARBA" id="ARBA00022801"/>
    </source>
</evidence>
<dbReference type="KEGG" id="pbl:PAAG_05355"/>
<sequence length="596" mass="64693">MSAELSYKAIARKKLEQLNSRIPQEWQLSSQWIPAGMLSPEESVMVTNKYEAVNVMDVPRNCGLLKPKELQITERLDVKGLLHEIASGKLSAREVSEAFCKRAAISHQLTRCITEPLFEQALARASELDAHLKRTGKLIGPLHGLPISVKDSYDIKGFDSTIGLVSLAFKPATENAPLVDLLFDLGAIIVAKTNIPQTLGALDSVNNLFGRTLNPLNLKLTPGGSSGGEAVLVAMRGSMIGIGTDIGGSIRIPAMCLGIYGFKPSVGRFPFGSPSSRASASKMRVGLQAVGGPIARSMGDIDVLMKEVVPRAELYGEDCIPGQWGASETPPLLLAKPRKFTIGILPSDGRIQPLPPIAKVLNEVAQTLRNIPGVEVVEIPIPDALGDCQRVANDLMGLDGAGSMADLIEATAEPLIPWLQTRFKRGTPKTLAQACAIQGRRAELEREMLKMWTLPLPSLRSSSPDIEPRARKVDAIIHPIAPHPVPEHDRYNAVGYTSSWVLLDYAAGAVPVRKFTEADLELGREMEGKILSSWDKRNRELWNSSTVDRRVYLDSPLSIQVITPKLHENDLFKAMSIIDSAVRGQSTRGSGKGSKL</sequence>
<feature type="active site" description="Acyl-ester intermediate" evidence="5">
    <location>
        <position position="249"/>
    </location>
</feature>
<keyword evidence="9" id="KW-1185">Reference proteome</keyword>